<dbReference type="InterPro" id="IPR007694">
    <property type="entry name" value="DNA_helicase_DnaB-like_C"/>
</dbReference>
<dbReference type="EC" id="5.6.2.3" evidence="11 12"/>
<dbReference type="Gene3D" id="1.10.860.10">
    <property type="entry name" value="DNAb Helicase, Chain A"/>
    <property type="match status" value="1"/>
</dbReference>
<evidence type="ECO:0000256" key="1">
    <source>
        <dbReference type="ARBA" id="ARBA00008428"/>
    </source>
</evidence>
<dbReference type="AlphaFoldDB" id="A0AAE3G4F9"/>
<dbReference type="Pfam" id="PF03796">
    <property type="entry name" value="DnaB_C"/>
    <property type="match status" value="1"/>
</dbReference>
<dbReference type="InterPro" id="IPR016136">
    <property type="entry name" value="DNA_helicase_N/primase_C"/>
</dbReference>
<dbReference type="Proteomes" id="UP001205843">
    <property type="component" value="Unassembled WGS sequence"/>
</dbReference>
<evidence type="ECO:0000313" key="14">
    <source>
        <dbReference type="EMBL" id="MCP1674203.1"/>
    </source>
</evidence>
<dbReference type="EMBL" id="JALJXV010000003">
    <property type="protein sequence ID" value="MCP1674203.1"/>
    <property type="molecule type" value="Genomic_DNA"/>
</dbReference>
<dbReference type="PROSITE" id="PS51199">
    <property type="entry name" value="SF4_HELICASE"/>
    <property type="match status" value="1"/>
</dbReference>
<evidence type="ECO:0000256" key="7">
    <source>
        <dbReference type="ARBA" id="ARBA00022840"/>
    </source>
</evidence>
<dbReference type="GO" id="GO:1990077">
    <property type="term" value="C:primosome complex"/>
    <property type="evidence" value="ECO:0007669"/>
    <property type="project" value="UniProtKB-UniRule"/>
</dbReference>
<keyword evidence="8 12" id="KW-0238">DNA-binding</keyword>
<evidence type="ECO:0000256" key="2">
    <source>
        <dbReference type="ARBA" id="ARBA00022515"/>
    </source>
</evidence>
<evidence type="ECO:0000256" key="3">
    <source>
        <dbReference type="ARBA" id="ARBA00022705"/>
    </source>
</evidence>
<keyword evidence="4 12" id="KW-0547">Nucleotide-binding</keyword>
<dbReference type="GO" id="GO:0005829">
    <property type="term" value="C:cytosol"/>
    <property type="evidence" value="ECO:0007669"/>
    <property type="project" value="TreeGrafter"/>
</dbReference>
<accession>A0AAE3G4F9</accession>
<organism evidence="14 15">
    <name type="scientific">Natronocella acetinitrilica</name>
    <dbReference type="NCBI Taxonomy" id="414046"/>
    <lineage>
        <taxon>Bacteria</taxon>
        <taxon>Pseudomonadati</taxon>
        <taxon>Pseudomonadota</taxon>
        <taxon>Gammaproteobacteria</taxon>
        <taxon>Chromatiales</taxon>
        <taxon>Ectothiorhodospiraceae</taxon>
        <taxon>Natronocella</taxon>
    </lineage>
</organism>
<comment type="caution">
    <text evidence="14">The sequence shown here is derived from an EMBL/GenBank/DDBJ whole genome shotgun (WGS) entry which is preliminary data.</text>
</comment>
<dbReference type="InterPro" id="IPR027417">
    <property type="entry name" value="P-loop_NTPase"/>
</dbReference>
<evidence type="ECO:0000256" key="11">
    <source>
        <dbReference type="NCBIfam" id="TIGR00665"/>
    </source>
</evidence>
<evidence type="ECO:0000256" key="8">
    <source>
        <dbReference type="ARBA" id="ARBA00023125"/>
    </source>
</evidence>
<keyword evidence="7 12" id="KW-0067">ATP-binding</keyword>
<dbReference type="CDD" id="cd00984">
    <property type="entry name" value="DnaB_C"/>
    <property type="match status" value="1"/>
</dbReference>
<dbReference type="PANTHER" id="PTHR30153">
    <property type="entry name" value="REPLICATIVE DNA HELICASE DNAB"/>
    <property type="match status" value="1"/>
</dbReference>
<dbReference type="GO" id="GO:0006269">
    <property type="term" value="P:DNA replication, synthesis of primer"/>
    <property type="evidence" value="ECO:0007669"/>
    <property type="project" value="UniProtKB-UniRule"/>
</dbReference>
<evidence type="ECO:0000256" key="10">
    <source>
        <dbReference type="ARBA" id="ARBA00048954"/>
    </source>
</evidence>
<comment type="catalytic activity">
    <reaction evidence="10 12">
        <text>ATP + H2O = ADP + phosphate + H(+)</text>
        <dbReference type="Rhea" id="RHEA:13065"/>
        <dbReference type="ChEBI" id="CHEBI:15377"/>
        <dbReference type="ChEBI" id="CHEBI:15378"/>
        <dbReference type="ChEBI" id="CHEBI:30616"/>
        <dbReference type="ChEBI" id="CHEBI:43474"/>
        <dbReference type="ChEBI" id="CHEBI:456216"/>
        <dbReference type="EC" id="5.6.2.3"/>
    </reaction>
</comment>
<dbReference type="GO" id="GO:0003677">
    <property type="term" value="F:DNA binding"/>
    <property type="evidence" value="ECO:0007669"/>
    <property type="project" value="UniProtKB-UniRule"/>
</dbReference>
<evidence type="ECO:0000256" key="9">
    <source>
        <dbReference type="ARBA" id="ARBA00023235"/>
    </source>
</evidence>
<evidence type="ECO:0000256" key="4">
    <source>
        <dbReference type="ARBA" id="ARBA00022741"/>
    </source>
</evidence>
<keyword evidence="15" id="KW-1185">Reference proteome</keyword>
<dbReference type="NCBIfam" id="TIGR00665">
    <property type="entry name" value="DnaB"/>
    <property type="match status" value="1"/>
</dbReference>
<evidence type="ECO:0000256" key="12">
    <source>
        <dbReference type="RuleBase" id="RU362085"/>
    </source>
</evidence>
<evidence type="ECO:0000313" key="15">
    <source>
        <dbReference type="Proteomes" id="UP001205843"/>
    </source>
</evidence>
<keyword evidence="2 12" id="KW-0639">Primosome</keyword>
<dbReference type="GO" id="GO:0016787">
    <property type="term" value="F:hydrolase activity"/>
    <property type="evidence" value="ECO:0007669"/>
    <property type="project" value="UniProtKB-KW"/>
</dbReference>
<dbReference type="GO" id="GO:0043139">
    <property type="term" value="F:5'-3' DNA helicase activity"/>
    <property type="evidence" value="ECO:0007669"/>
    <property type="project" value="UniProtKB-EC"/>
</dbReference>
<dbReference type="Gene3D" id="3.40.50.300">
    <property type="entry name" value="P-loop containing nucleotide triphosphate hydrolases"/>
    <property type="match status" value="1"/>
</dbReference>
<comment type="function">
    <text evidence="12">The main replicative DNA helicase, it participates in initiation and elongation during chromosome replication. Travels ahead of the DNA replisome, separating dsDNA into templates for DNA synthesis. A processive ATP-dependent 5'-3' DNA helicase it has DNA-dependent ATPase activity.</text>
</comment>
<dbReference type="InterPro" id="IPR007692">
    <property type="entry name" value="DNA_helicase_DnaB"/>
</dbReference>
<dbReference type="SUPFAM" id="SSF52540">
    <property type="entry name" value="P-loop containing nucleoside triphosphate hydrolases"/>
    <property type="match status" value="1"/>
</dbReference>
<dbReference type="RefSeq" id="WP_253475992.1">
    <property type="nucleotide sequence ID" value="NZ_JALJXV010000003.1"/>
</dbReference>
<dbReference type="PANTHER" id="PTHR30153:SF2">
    <property type="entry name" value="REPLICATIVE DNA HELICASE"/>
    <property type="match status" value="1"/>
</dbReference>
<proteinExistence type="inferred from homology"/>
<keyword evidence="5 12" id="KW-0378">Hydrolase</keyword>
<evidence type="ECO:0000256" key="6">
    <source>
        <dbReference type="ARBA" id="ARBA00022806"/>
    </source>
</evidence>
<gene>
    <name evidence="14" type="ORF">J2T57_001305</name>
</gene>
<dbReference type="SUPFAM" id="SSF48024">
    <property type="entry name" value="N-terminal domain of DnaB helicase"/>
    <property type="match status" value="1"/>
</dbReference>
<comment type="similarity">
    <text evidence="1 12">Belongs to the helicase family. DnaB subfamily.</text>
</comment>
<name>A0AAE3G4F9_9GAMM</name>
<dbReference type="InterPro" id="IPR007693">
    <property type="entry name" value="DNA_helicase_DnaB-like_N"/>
</dbReference>
<evidence type="ECO:0000256" key="5">
    <source>
        <dbReference type="ARBA" id="ARBA00022801"/>
    </source>
</evidence>
<keyword evidence="9" id="KW-0413">Isomerase</keyword>
<sequence length="435" mass="47307">MQIDPNALYSLVAEQAVLGRLLAAPGDTARIAGALDAGDFHVPEHRTLFSAIKTRRGEGAPSDPLSVADALRSEVNPEYVSGLLAQASASDAVDGHVRLLRDYTARRDVAALGQALIRSAADPQVPGADELLGRVRAQSESVVRAGTRGGGHARSYRDLLPPYLQDLRERTERGDSITGLSTGIDDFDRLTLGLQRQDLVILAGRPSMGKTALAINIVEHACALGNRALIFSMEMPASSLLQRSYASVGEINVQRLRSGKLSQLEEARLAEATEKLANFNIRIDDRPGLTLDALSASAHREHNIEPVDLVVVDYLQLMSGSRTANNTNDRVSEISRGLKNLGRELNAPVLALSQLNRSLEQRPDKRPVASDLRDSGSIEQDADLIMFVYRDEVYHPDTRDKNIAELIVAKQRNGPIGTVRTRFAGEYSRFGNLAL</sequence>
<keyword evidence="3 12" id="KW-0235">DNA replication</keyword>
<keyword evidence="6 12" id="KW-0347">Helicase</keyword>
<dbReference type="Pfam" id="PF00772">
    <property type="entry name" value="DnaB"/>
    <property type="match status" value="1"/>
</dbReference>
<feature type="domain" description="SF4 helicase" evidence="13">
    <location>
        <begin position="173"/>
        <end position="435"/>
    </location>
</feature>
<dbReference type="GO" id="GO:0005524">
    <property type="term" value="F:ATP binding"/>
    <property type="evidence" value="ECO:0007669"/>
    <property type="project" value="UniProtKB-UniRule"/>
</dbReference>
<dbReference type="InterPro" id="IPR036185">
    <property type="entry name" value="DNA_heli_DnaB-like_N_sf"/>
</dbReference>
<reference evidence="14" key="1">
    <citation type="submission" date="2022-03" db="EMBL/GenBank/DDBJ databases">
        <title>Genomic Encyclopedia of Type Strains, Phase III (KMG-III): the genomes of soil and plant-associated and newly described type strains.</title>
        <authorList>
            <person name="Whitman W."/>
        </authorList>
    </citation>
    <scope>NUCLEOTIDE SEQUENCE</scope>
    <source>
        <strain evidence="14">ANL 6-2</strain>
    </source>
</reference>
<protein>
    <recommendedName>
        <fullName evidence="11 12">Replicative DNA helicase</fullName>
        <ecNumber evidence="11 12">5.6.2.3</ecNumber>
    </recommendedName>
</protein>
<evidence type="ECO:0000259" key="13">
    <source>
        <dbReference type="PROSITE" id="PS51199"/>
    </source>
</evidence>